<comment type="caution">
    <text evidence="2">The sequence shown here is derived from an EMBL/GenBank/DDBJ whole genome shotgun (WGS) entry which is preliminary data.</text>
</comment>
<sequence>MATSDSDSSDIDDLNWSYSKRKINSILLSSSKNDSVPEKNELSSEVHEKFEELKKKSEAIKLQSSRCMRRIEMRRSKKLIKTALKDPEIRQLVTNSKSQPGSSEKSSELKEKEEWKEIKPFLNINSRFQAVSHGALGPKTEMQSIIEDAIEEGDIEKAELLSDTLANKEFAGQICKAFAAKRCHEELEKEKALNKEKQKKKVRWTFEAKEKWEMKGNM</sequence>
<reference evidence="2 3" key="1">
    <citation type="journal article" date="2022" name="Nat. Ecol. Evol.">
        <title>A masculinizing supergene underlies an exaggerated male reproductive morph in a spider.</title>
        <authorList>
            <person name="Hendrickx F."/>
            <person name="De Corte Z."/>
            <person name="Sonet G."/>
            <person name="Van Belleghem S.M."/>
            <person name="Kostlbacher S."/>
            <person name="Vangestel C."/>
        </authorList>
    </citation>
    <scope>NUCLEOTIDE SEQUENCE [LARGE SCALE GENOMIC DNA]</scope>
    <source>
        <strain evidence="2">W744_W776</strain>
    </source>
</reference>
<accession>A0AAV6UDU9</accession>
<organism evidence="2 3">
    <name type="scientific">Oedothorax gibbosus</name>
    <dbReference type="NCBI Taxonomy" id="931172"/>
    <lineage>
        <taxon>Eukaryota</taxon>
        <taxon>Metazoa</taxon>
        <taxon>Ecdysozoa</taxon>
        <taxon>Arthropoda</taxon>
        <taxon>Chelicerata</taxon>
        <taxon>Arachnida</taxon>
        <taxon>Araneae</taxon>
        <taxon>Araneomorphae</taxon>
        <taxon>Entelegynae</taxon>
        <taxon>Araneoidea</taxon>
        <taxon>Linyphiidae</taxon>
        <taxon>Erigoninae</taxon>
        <taxon>Oedothorax</taxon>
    </lineage>
</organism>
<dbReference type="Proteomes" id="UP000827092">
    <property type="component" value="Unassembled WGS sequence"/>
</dbReference>
<evidence type="ECO:0008006" key="4">
    <source>
        <dbReference type="Google" id="ProtNLM"/>
    </source>
</evidence>
<proteinExistence type="predicted"/>
<dbReference type="EMBL" id="JAFNEN010000494">
    <property type="protein sequence ID" value="KAG8181826.1"/>
    <property type="molecule type" value="Genomic_DNA"/>
</dbReference>
<dbReference type="AlphaFoldDB" id="A0AAV6UDU9"/>
<evidence type="ECO:0000313" key="2">
    <source>
        <dbReference type="EMBL" id="KAG8181826.1"/>
    </source>
</evidence>
<gene>
    <name evidence="2" type="ORF">JTE90_001479</name>
</gene>
<keyword evidence="3" id="KW-1185">Reference proteome</keyword>
<feature type="region of interest" description="Disordered" evidence="1">
    <location>
        <begin position="92"/>
        <end position="112"/>
    </location>
</feature>
<dbReference type="PANTHER" id="PTHR14386:SF2">
    <property type="entry name" value="PROTEIN FAM204A"/>
    <property type="match status" value="1"/>
</dbReference>
<protein>
    <recommendedName>
        <fullName evidence="4">Protein FAM204A</fullName>
    </recommendedName>
</protein>
<dbReference type="InterPro" id="IPR037690">
    <property type="entry name" value="FAM204A"/>
</dbReference>
<dbReference type="PANTHER" id="PTHR14386">
    <property type="entry name" value="PROTEIN FAM204A"/>
    <property type="match status" value="1"/>
</dbReference>
<evidence type="ECO:0000313" key="3">
    <source>
        <dbReference type="Proteomes" id="UP000827092"/>
    </source>
</evidence>
<name>A0AAV6UDU9_9ARAC</name>
<evidence type="ECO:0000256" key="1">
    <source>
        <dbReference type="SAM" id="MobiDB-lite"/>
    </source>
</evidence>